<accession>A0AAE1ZGD4</accession>
<dbReference type="PROSITE" id="PS51489">
    <property type="entry name" value="BUB1_N"/>
    <property type="match status" value="1"/>
</dbReference>
<feature type="domain" description="BUB1 N-terminal" evidence="1">
    <location>
        <begin position="108"/>
        <end position="280"/>
    </location>
</feature>
<dbReference type="EMBL" id="JALJAT010000002">
    <property type="protein sequence ID" value="KAK4473370.1"/>
    <property type="molecule type" value="Genomic_DNA"/>
</dbReference>
<sequence>MFNGINLYKRNIVVPPEVVEPISYEIADMGKFVNELVDRQEDIRKDRNLDIREHSTTMSESSNFEWELSKENIKPLKSGRSVELLNRVLSSQRSNIFQHKRRLLKEYFELRLASLSASNQKFQLYSRYIKWIEENYPSLGRSADLQNVLYRCIRDSSELPGIKNNDIYVGHWIKLTEYCDEPNELFELLFRQGVGTMCSEFYITWCQLLEKYKYYQKIASIYAHGLRAGAKPLLWLEDRAEAFLHHYQNYLKCTVTSSDTIDAFTADNSSYVNQNENTRKKLASLRLIETGAQENKLVAPVLRTKEMWHASQSGLGVVHSSQPISNKCIFQIKQDKSSDENSVLLRDLPVISENSALQLLDNKTSDFIRPVGIPSSWKKENEQEPGPWNKAQITTTRTVSSLSRPVGLPNWQIFTENQNEQLQMDSLNVATTAQHPTVCTKPKGLKVKSLEDNDSPQQSSEIPFIAVASFNRLLHHDDQSQSLLNDANNLSIKRNDALLTKLNLPSLPGDKLPEIDCFAFDIS</sequence>
<evidence type="ECO:0000259" key="1">
    <source>
        <dbReference type="PROSITE" id="PS51489"/>
    </source>
</evidence>
<gene>
    <name evidence="2" type="ORF">MN116_004528</name>
</gene>
<evidence type="ECO:0000313" key="2">
    <source>
        <dbReference type="EMBL" id="KAK4473370.1"/>
    </source>
</evidence>
<dbReference type="InterPro" id="IPR013212">
    <property type="entry name" value="Mad3/Bub1_I"/>
</dbReference>
<dbReference type="GO" id="GO:0005634">
    <property type="term" value="C:nucleus"/>
    <property type="evidence" value="ECO:0007669"/>
    <property type="project" value="TreeGrafter"/>
</dbReference>
<dbReference type="Gene3D" id="1.25.40.430">
    <property type="match status" value="1"/>
</dbReference>
<dbReference type="AlphaFoldDB" id="A0AAE1ZGD4"/>
<feature type="non-terminal residue" evidence="2">
    <location>
        <position position="1"/>
    </location>
</feature>
<reference evidence="2" key="2">
    <citation type="journal article" date="2023" name="Infect Dis Poverty">
        <title>Chromosome-scale genome of the human blood fluke Schistosoma mekongi and its implications for public health.</title>
        <authorList>
            <person name="Zhou M."/>
            <person name="Xu L."/>
            <person name="Xu D."/>
            <person name="Chen W."/>
            <person name="Khan J."/>
            <person name="Hu Y."/>
            <person name="Huang H."/>
            <person name="Wei H."/>
            <person name="Zhang Y."/>
            <person name="Chusongsang P."/>
            <person name="Tanasarnprasert K."/>
            <person name="Hu X."/>
            <person name="Limpanont Y."/>
            <person name="Lv Z."/>
        </authorList>
    </citation>
    <scope>NUCLEOTIDE SEQUENCE</scope>
    <source>
        <strain evidence="2">LV_2022a</strain>
    </source>
</reference>
<name>A0AAE1ZGD4_SCHME</name>
<dbReference type="SMART" id="SM00777">
    <property type="entry name" value="Mad3_BUB1_I"/>
    <property type="match status" value="1"/>
</dbReference>
<evidence type="ECO:0000313" key="3">
    <source>
        <dbReference type="Proteomes" id="UP001292079"/>
    </source>
</evidence>
<dbReference type="PANTHER" id="PTHR14030">
    <property type="entry name" value="MITOTIC CHECKPOINT SERINE/THREONINE-PROTEIN KINASE BUB1"/>
    <property type="match status" value="1"/>
</dbReference>
<organism evidence="2 3">
    <name type="scientific">Schistosoma mekongi</name>
    <name type="common">Parasitic worm</name>
    <dbReference type="NCBI Taxonomy" id="38744"/>
    <lineage>
        <taxon>Eukaryota</taxon>
        <taxon>Metazoa</taxon>
        <taxon>Spiralia</taxon>
        <taxon>Lophotrochozoa</taxon>
        <taxon>Platyhelminthes</taxon>
        <taxon>Trematoda</taxon>
        <taxon>Digenea</taxon>
        <taxon>Strigeidida</taxon>
        <taxon>Schistosomatoidea</taxon>
        <taxon>Schistosomatidae</taxon>
        <taxon>Schistosoma</taxon>
    </lineage>
</organism>
<dbReference type="GO" id="GO:0051754">
    <property type="term" value="P:meiotic sister chromatid cohesion, centromeric"/>
    <property type="evidence" value="ECO:0007669"/>
    <property type="project" value="TreeGrafter"/>
</dbReference>
<comment type="caution">
    <text evidence="2">The sequence shown here is derived from an EMBL/GenBank/DDBJ whole genome shotgun (WGS) entry which is preliminary data.</text>
</comment>
<dbReference type="Proteomes" id="UP001292079">
    <property type="component" value="Unassembled WGS sequence"/>
</dbReference>
<dbReference type="InterPro" id="IPR015661">
    <property type="entry name" value="Bub1/Mad3"/>
</dbReference>
<dbReference type="PANTHER" id="PTHR14030:SF4">
    <property type="entry name" value="BUB1 KINASE, ISOFORM A-RELATED"/>
    <property type="match status" value="1"/>
</dbReference>
<dbReference type="Pfam" id="PF08311">
    <property type="entry name" value="Mad3_BUB1_I"/>
    <property type="match status" value="1"/>
</dbReference>
<dbReference type="GO" id="GO:0004672">
    <property type="term" value="F:protein kinase activity"/>
    <property type="evidence" value="ECO:0007669"/>
    <property type="project" value="TreeGrafter"/>
</dbReference>
<dbReference type="GO" id="GO:0032991">
    <property type="term" value="C:protein-containing complex"/>
    <property type="evidence" value="ECO:0007669"/>
    <property type="project" value="UniProtKB-ARBA"/>
</dbReference>
<dbReference type="GO" id="GO:0007094">
    <property type="term" value="P:mitotic spindle assembly checkpoint signaling"/>
    <property type="evidence" value="ECO:0007669"/>
    <property type="project" value="InterPro"/>
</dbReference>
<proteinExistence type="predicted"/>
<keyword evidence="3" id="KW-1185">Reference proteome</keyword>
<protein>
    <recommendedName>
        <fullName evidence="1">BUB1 N-terminal domain-containing protein</fullName>
    </recommendedName>
</protein>
<reference evidence="2" key="1">
    <citation type="submission" date="2022-04" db="EMBL/GenBank/DDBJ databases">
        <authorList>
            <person name="Xu L."/>
            <person name="Lv Z."/>
        </authorList>
    </citation>
    <scope>NUCLEOTIDE SEQUENCE</scope>
    <source>
        <strain evidence="2">LV_2022a</strain>
    </source>
</reference>